<evidence type="ECO:0000256" key="1">
    <source>
        <dbReference type="SAM" id="Coils"/>
    </source>
</evidence>
<dbReference type="EMBL" id="CM000644">
    <property type="protein sequence ID" value="EED90850.1"/>
    <property type="molecule type" value="Genomic_DNA"/>
</dbReference>
<evidence type="ECO:0000313" key="3">
    <source>
        <dbReference type="EMBL" id="EED90850.1"/>
    </source>
</evidence>
<sequence>MADLASLRATVQELQSFSLPSNYETNDDTSTGDDANGRASSDNNNNNPALLFSSPQLLSRYKSSRNAYLQNRTLELFIQTLATYDPTTRTFSMPNNDDDEEEQKKHAESVLNEIKNTLESVNEGVDSVRVKYAGFKEKREELADILEGMERAERQRALVDDNLDEDEDDDDGVEITEEEVAAQEEELESLQQRRQDLEAKLRMVRGQILDVEDDIHGVKQVVNEVRVRMGRKQLDWRRDAASTVGSSEEDGVEYFSVVKDVESEIAEMEEKAMELQQSKEFYDGMRELMEELGGVKIMSTKSTSSPDVQGESNTEEQQQQAEKRQKLHNEEDFVLTVMLLGSHILELVVKTVQLNEDKPKNGLRVMTAKLTTPTTFPVPQSNTTTNENDTSLVETMHSISLSNISFSKIMSQKQTVSIAIPPLDDLVQWSHSLDASQGIRFILVETMARIRTLEARVLELTHLRENYAAQIYDIEECAVDAQFGGAEQEVVCAINEGISVALRLGADCPLVSGSVYISELFGVGGWEEEELDELKALVVERRCKGPVEVMELIVKSIRKKREEEGWKVPLTPRLPLGMF</sequence>
<dbReference type="RefSeq" id="XP_002291999.1">
    <property type="nucleotide sequence ID" value="XM_002291963.1"/>
</dbReference>
<evidence type="ECO:0000313" key="4">
    <source>
        <dbReference type="Proteomes" id="UP000001449"/>
    </source>
</evidence>
<protein>
    <submittedName>
        <fullName evidence="3">Uncharacterized protein</fullName>
    </submittedName>
</protein>
<evidence type="ECO:0000256" key="2">
    <source>
        <dbReference type="SAM" id="MobiDB-lite"/>
    </source>
</evidence>
<organism evidence="3 4">
    <name type="scientific">Thalassiosira pseudonana</name>
    <name type="common">Marine diatom</name>
    <name type="synonym">Cyclotella nana</name>
    <dbReference type="NCBI Taxonomy" id="35128"/>
    <lineage>
        <taxon>Eukaryota</taxon>
        <taxon>Sar</taxon>
        <taxon>Stramenopiles</taxon>
        <taxon>Ochrophyta</taxon>
        <taxon>Bacillariophyta</taxon>
        <taxon>Coscinodiscophyceae</taxon>
        <taxon>Thalassiosirophycidae</taxon>
        <taxon>Thalassiosirales</taxon>
        <taxon>Thalassiosiraceae</taxon>
        <taxon>Thalassiosira</taxon>
    </lineage>
</organism>
<name>B8C6R5_THAPS</name>
<feature type="compositionally biased region" description="Polar residues" evidence="2">
    <location>
        <begin position="300"/>
        <end position="312"/>
    </location>
</feature>
<dbReference type="KEGG" id="tps:THAPSDRAFT_23729"/>
<gene>
    <name evidence="3" type="ORF">THAPSDRAFT_23729</name>
</gene>
<feature type="coiled-coil region" evidence="1">
    <location>
        <begin position="258"/>
        <end position="285"/>
    </location>
</feature>
<dbReference type="HOGENOM" id="CLU_583281_0_0_1"/>
<feature type="coiled-coil region" evidence="1">
    <location>
        <begin position="132"/>
        <end position="214"/>
    </location>
</feature>
<reference evidence="3 4" key="1">
    <citation type="journal article" date="2004" name="Science">
        <title>The genome of the diatom Thalassiosira pseudonana: ecology, evolution, and metabolism.</title>
        <authorList>
            <person name="Armbrust E.V."/>
            <person name="Berges J.A."/>
            <person name="Bowler C."/>
            <person name="Green B.R."/>
            <person name="Martinez D."/>
            <person name="Putnam N.H."/>
            <person name="Zhou S."/>
            <person name="Allen A.E."/>
            <person name="Apt K.E."/>
            <person name="Bechner M."/>
            <person name="Brzezinski M.A."/>
            <person name="Chaal B.K."/>
            <person name="Chiovitti A."/>
            <person name="Davis A.K."/>
            <person name="Demarest M.S."/>
            <person name="Detter J.C."/>
            <person name="Glavina T."/>
            <person name="Goodstein D."/>
            <person name="Hadi M.Z."/>
            <person name="Hellsten U."/>
            <person name="Hildebrand M."/>
            <person name="Jenkins B.D."/>
            <person name="Jurka J."/>
            <person name="Kapitonov V.V."/>
            <person name="Kroger N."/>
            <person name="Lau W.W."/>
            <person name="Lane T.W."/>
            <person name="Larimer F.W."/>
            <person name="Lippmeier J.C."/>
            <person name="Lucas S."/>
            <person name="Medina M."/>
            <person name="Montsant A."/>
            <person name="Obornik M."/>
            <person name="Parker M.S."/>
            <person name="Palenik B."/>
            <person name="Pazour G.J."/>
            <person name="Richardson P.M."/>
            <person name="Rynearson T.A."/>
            <person name="Saito M.A."/>
            <person name="Schwartz D.C."/>
            <person name="Thamatrakoln K."/>
            <person name="Valentin K."/>
            <person name="Vardi A."/>
            <person name="Wilkerson F.P."/>
            <person name="Rokhsar D.S."/>
        </authorList>
    </citation>
    <scope>NUCLEOTIDE SEQUENCE [LARGE SCALE GENOMIC DNA]</scope>
    <source>
        <strain evidence="3 4">CCMP1335</strain>
    </source>
</reference>
<dbReference type="OMA" id="LVVERRC"/>
<keyword evidence="1" id="KW-0175">Coiled coil</keyword>
<dbReference type="Proteomes" id="UP000001449">
    <property type="component" value="Chromosome 8"/>
</dbReference>
<dbReference type="PaxDb" id="35128-Thaps23729"/>
<keyword evidence="4" id="KW-1185">Reference proteome</keyword>
<feature type="region of interest" description="Disordered" evidence="2">
    <location>
        <begin position="300"/>
        <end position="327"/>
    </location>
</feature>
<dbReference type="AlphaFoldDB" id="B8C6R5"/>
<dbReference type="eggNOG" id="ENOG502R2AS">
    <property type="taxonomic scope" value="Eukaryota"/>
</dbReference>
<dbReference type="GeneID" id="7445572"/>
<feature type="region of interest" description="Disordered" evidence="2">
    <location>
        <begin position="18"/>
        <end position="49"/>
    </location>
</feature>
<accession>B8C6R5</accession>
<reference evidence="3 4" key="2">
    <citation type="journal article" date="2008" name="Nature">
        <title>The Phaeodactylum genome reveals the evolutionary history of diatom genomes.</title>
        <authorList>
            <person name="Bowler C."/>
            <person name="Allen A.E."/>
            <person name="Badger J.H."/>
            <person name="Grimwood J."/>
            <person name="Jabbari K."/>
            <person name="Kuo A."/>
            <person name="Maheswari U."/>
            <person name="Martens C."/>
            <person name="Maumus F."/>
            <person name="Otillar R.P."/>
            <person name="Rayko E."/>
            <person name="Salamov A."/>
            <person name="Vandepoele K."/>
            <person name="Beszteri B."/>
            <person name="Gruber A."/>
            <person name="Heijde M."/>
            <person name="Katinka M."/>
            <person name="Mock T."/>
            <person name="Valentin K."/>
            <person name="Verret F."/>
            <person name="Berges J.A."/>
            <person name="Brownlee C."/>
            <person name="Cadoret J.P."/>
            <person name="Chiovitti A."/>
            <person name="Choi C.J."/>
            <person name="Coesel S."/>
            <person name="De Martino A."/>
            <person name="Detter J.C."/>
            <person name="Durkin C."/>
            <person name="Falciatore A."/>
            <person name="Fournet J."/>
            <person name="Haruta M."/>
            <person name="Huysman M.J."/>
            <person name="Jenkins B.D."/>
            <person name="Jiroutova K."/>
            <person name="Jorgensen R.E."/>
            <person name="Joubert Y."/>
            <person name="Kaplan A."/>
            <person name="Kroger N."/>
            <person name="Kroth P.G."/>
            <person name="La Roche J."/>
            <person name="Lindquist E."/>
            <person name="Lommer M."/>
            <person name="Martin-Jezequel V."/>
            <person name="Lopez P.J."/>
            <person name="Lucas S."/>
            <person name="Mangogna M."/>
            <person name="McGinnis K."/>
            <person name="Medlin L.K."/>
            <person name="Montsant A."/>
            <person name="Oudot-Le Secq M.P."/>
            <person name="Napoli C."/>
            <person name="Obornik M."/>
            <person name="Parker M.S."/>
            <person name="Petit J.L."/>
            <person name="Porcel B.M."/>
            <person name="Poulsen N."/>
            <person name="Robison M."/>
            <person name="Rychlewski L."/>
            <person name="Rynearson T.A."/>
            <person name="Schmutz J."/>
            <person name="Shapiro H."/>
            <person name="Siaut M."/>
            <person name="Stanley M."/>
            <person name="Sussman M.R."/>
            <person name="Taylor A.R."/>
            <person name="Vardi A."/>
            <person name="von Dassow P."/>
            <person name="Vyverman W."/>
            <person name="Willis A."/>
            <person name="Wyrwicz L.S."/>
            <person name="Rokhsar D.S."/>
            <person name="Weissenbach J."/>
            <person name="Armbrust E.V."/>
            <person name="Green B.R."/>
            <person name="Van de Peer Y."/>
            <person name="Grigoriev I.V."/>
        </authorList>
    </citation>
    <scope>NUCLEOTIDE SEQUENCE [LARGE SCALE GENOMIC DNA]</scope>
    <source>
        <strain evidence="3 4">CCMP1335</strain>
    </source>
</reference>
<feature type="compositionally biased region" description="Polar residues" evidence="2">
    <location>
        <begin position="32"/>
        <end position="42"/>
    </location>
</feature>
<proteinExistence type="predicted"/>
<dbReference type="InParanoid" id="B8C6R5"/>